<gene>
    <name evidence="5" type="ORF">FF098_015125</name>
    <name evidence="4" type="ORF">GCM10011355_31780</name>
</gene>
<keyword evidence="1" id="KW-0175">Coiled coil</keyword>
<feature type="coiled-coil region" evidence="1">
    <location>
        <begin position="437"/>
        <end position="539"/>
    </location>
</feature>
<dbReference type="Pfam" id="PF05569">
    <property type="entry name" value="Peptidase_M56"/>
    <property type="match status" value="1"/>
</dbReference>
<dbReference type="InterPro" id="IPR052173">
    <property type="entry name" value="Beta-lactam_resp_regulator"/>
</dbReference>
<feature type="transmembrane region" description="Helical" evidence="2">
    <location>
        <begin position="128"/>
        <end position="153"/>
    </location>
</feature>
<evidence type="ECO:0000256" key="2">
    <source>
        <dbReference type="SAM" id="Phobius"/>
    </source>
</evidence>
<reference evidence="4" key="3">
    <citation type="submission" date="2020-09" db="EMBL/GenBank/DDBJ databases">
        <authorList>
            <person name="Sun Q."/>
            <person name="Zhou Y."/>
        </authorList>
    </citation>
    <scope>NUCLEOTIDE SEQUENCE</scope>
    <source>
        <strain evidence="4">CGMCC 1.14984</strain>
    </source>
</reference>
<evidence type="ECO:0000313" key="6">
    <source>
        <dbReference type="Proteomes" id="UP000621856"/>
    </source>
</evidence>
<dbReference type="Proteomes" id="UP000818603">
    <property type="component" value="Unassembled WGS sequence"/>
</dbReference>
<proteinExistence type="predicted"/>
<keyword evidence="7" id="KW-1185">Reference proteome</keyword>
<feature type="transmembrane region" description="Helical" evidence="2">
    <location>
        <begin position="39"/>
        <end position="61"/>
    </location>
</feature>
<dbReference type="Gene3D" id="3.30.2010.10">
    <property type="entry name" value="Metalloproteases ('zincins'), catalytic domain"/>
    <property type="match status" value="1"/>
</dbReference>
<evidence type="ECO:0000313" key="5">
    <source>
        <dbReference type="EMBL" id="NHK29249.1"/>
    </source>
</evidence>
<dbReference type="EMBL" id="VCJR02000004">
    <property type="protein sequence ID" value="NHK29249.1"/>
    <property type="molecule type" value="Genomic_DNA"/>
</dbReference>
<evidence type="ECO:0000313" key="7">
    <source>
        <dbReference type="Proteomes" id="UP000818603"/>
    </source>
</evidence>
<dbReference type="PANTHER" id="PTHR34978">
    <property type="entry name" value="POSSIBLE SENSOR-TRANSDUCER PROTEIN BLAR"/>
    <property type="match status" value="1"/>
</dbReference>
<accession>A0A8J3A405</accession>
<keyword evidence="2" id="KW-1133">Transmembrane helix</keyword>
<dbReference type="CDD" id="cd07341">
    <property type="entry name" value="M56_BlaR1_MecR1_like"/>
    <property type="match status" value="1"/>
</dbReference>
<dbReference type="EMBL" id="BMGZ01000004">
    <property type="protein sequence ID" value="GGI01349.1"/>
    <property type="molecule type" value="Genomic_DNA"/>
</dbReference>
<comment type="caution">
    <text evidence="4">The sequence shown here is derived from an EMBL/GenBank/DDBJ whole genome shotgun (WGS) entry which is preliminary data.</text>
</comment>
<dbReference type="CDD" id="cd06503">
    <property type="entry name" value="ATP-synt_Fo_b"/>
    <property type="match status" value="1"/>
</dbReference>
<keyword evidence="2" id="KW-0812">Transmembrane</keyword>
<organism evidence="4 6">
    <name type="scientific">Aquisalinus luteolus</name>
    <dbReference type="NCBI Taxonomy" id="1566827"/>
    <lineage>
        <taxon>Bacteria</taxon>
        <taxon>Pseudomonadati</taxon>
        <taxon>Pseudomonadota</taxon>
        <taxon>Alphaproteobacteria</taxon>
        <taxon>Parvularculales</taxon>
        <taxon>Parvularculaceae</taxon>
        <taxon>Aquisalinus</taxon>
    </lineage>
</organism>
<dbReference type="PANTHER" id="PTHR34978:SF3">
    <property type="entry name" value="SLR0241 PROTEIN"/>
    <property type="match status" value="1"/>
</dbReference>
<reference evidence="5 7" key="2">
    <citation type="submission" date="2020-02" db="EMBL/GenBank/DDBJ databases">
        <title>Genome sequence of Parvularcula flava strain NH6-79.</title>
        <authorList>
            <person name="Abdul Karim M.H."/>
            <person name="Lam M.Q."/>
            <person name="Chen S.J."/>
            <person name="Yahya A."/>
            <person name="Shahir S."/>
            <person name="Shamsir M.S."/>
            <person name="Chong C.S."/>
        </authorList>
    </citation>
    <scope>NUCLEOTIDE SEQUENCE [LARGE SCALE GENOMIC DNA]</scope>
    <source>
        <strain evidence="5 7">NH6-79</strain>
    </source>
</reference>
<evidence type="ECO:0000256" key="1">
    <source>
        <dbReference type="SAM" id="Coils"/>
    </source>
</evidence>
<evidence type="ECO:0000259" key="3">
    <source>
        <dbReference type="Pfam" id="PF05569"/>
    </source>
</evidence>
<dbReference type="InterPro" id="IPR008756">
    <property type="entry name" value="Peptidase_M56"/>
</dbReference>
<feature type="domain" description="Peptidase M56" evidence="3">
    <location>
        <begin position="161"/>
        <end position="295"/>
    </location>
</feature>
<name>A0A8J3A405_9PROT</name>
<reference evidence="4" key="1">
    <citation type="journal article" date="2014" name="Int. J. Syst. Evol. Microbiol.">
        <title>Complete genome sequence of Corynebacterium casei LMG S-19264T (=DSM 44701T), isolated from a smear-ripened cheese.</title>
        <authorList>
            <consortium name="US DOE Joint Genome Institute (JGI-PGF)"/>
            <person name="Walter F."/>
            <person name="Albersmeier A."/>
            <person name="Kalinowski J."/>
            <person name="Ruckert C."/>
        </authorList>
    </citation>
    <scope>NUCLEOTIDE SEQUENCE</scope>
    <source>
        <strain evidence="4">CGMCC 1.14984</strain>
    </source>
</reference>
<keyword evidence="2" id="KW-0472">Membrane</keyword>
<dbReference type="AlphaFoldDB" id="A0A8J3A405"/>
<evidence type="ECO:0000313" key="4">
    <source>
        <dbReference type="EMBL" id="GGI01349.1"/>
    </source>
</evidence>
<dbReference type="RefSeq" id="WP_155142110.1">
    <property type="nucleotide sequence ID" value="NZ_BMGZ01000004.1"/>
</dbReference>
<protein>
    <recommendedName>
        <fullName evidence="3">Peptidase M56 domain-containing protein</fullName>
    </recommendedName>
</protein>
<dbReference type="Proteomes" id="UP000621856">
    <property type="component" value="Unassembled WGS sequence"/>
</dbReference>
<sequence>MAVVLFLLVAFVWSGLVRAAVDLHQTLSRDTAPYLSWPAYWLAAIVACVLPPVFLVLMVIFPSLKPAFLDGLSLLSAEAALAGEAMPQPAPGASPYMIDPALAGSSSTGAEQQGFDLMAFLVSAFRTVLPVVAPVLAVIYAGGIVFLGLRFAIGRSRVGAIVNRARPEPLLRGNAPVLITDEAMTPFARGGFRPVIILPSCLTDEMDGDRLNGIIAHEGAHIARRDPEWSMGLSVLTILFWVSPFLKSLVDDWRLSAELACDAAALAGASSATRRAYAQSLIDALRIPSQHGGHSGALPCPLAAFSTTELKDEKMRLSRILKTSSVKAIGLREKLTLGAAAMALALAGCAGAATMTADNAPEAPTRLSAPAVPTEMTAPVEPTEPTRLAMVEPTAPPALALDGVETDIAMVNNMEQDGLFQQVITYEDGTRLVRDWDDLSEEEKAAIREDMAQAEEDLAQARIDIEEARVEIEMAREEVARELAEIERDHELTAEERLEIQQEVERELARAQEEIERARAEIEREVTEMRKQQEKLQDDQ</sequence>